<proteinExistence type="predicted"/>
<dbReference type="InterPro" id="IPR036188">
    <property type="entry name" value="FAD/NAD-bd_sf"/>
</dbReference>
<accession>X1TB31</accession>
<keyword evidence="2" id="KW-0560">Oxidoreductase</keyword>
<feature type="non-terminal residue" evidence="4">
    <location>
        <position position="1"/>
    </location>
</feature>
<protein>
    <recommendedName>
        <fullName evidence="3">FAD-dependent oxidoreductase 2 FAD-binding domain-containing protein</fullName>
    </recommendedName>
</protein>
<dbReference type="InterPro" id="IPR003953">
    <property type="entry name" value="FAD-dep_OxRdtase_2_FAD-bd"/>
</dbReference>
<dbReference type="SUPFAM" id="SSF51905">
    <property type="entry name" value="FAD/NAD(P)-binding domain"/>
    <property type="match status" value="1"/>
</dbReference>
<evidence type="ECO:0000256" key="1">
    <source>
        <dbReference type="ARBA" id="ARBA00022630"/>
    </source>
</evidence>
<dbReference type="GO" id="GO:0009055">
    <property type="term" value="F:electron transfer activity"/>
    <property type="evidence" value="ECO:0007669"/>
    <property type="project" value="TreeGrafter"/>
</dbReference>
<dbReference type="EMBL" id="BARW01007861">
    <property type="protein sequence ID" value="GAI77234.1"/>
    <property type="molecule type" value="Genomic_DNA"/>
</dbReference>
<dbReference type="GO" id="GO:0000104">
    <property type="term" value="F:succinate dehydrogenase activity"/>
    <property type="evidence" value="ECO:0007669"/>
    <property type="project" value="TreeGrafter"/>
</dbReference>
<dbReference type="Pfam" id="PF00890">
    <property type="entry name" value="FAD_binding_2"/>
    <property type="match status" value="1"/>
</dbReference>
<dbReference type="InterPro" id="IPR030664">
    <property type="entry name" value="SdhA/FrdA/AprA"/>
</dbReference>
<dbReference type="AlphaFoldDB" id="X1TB31"/>
<dbReference type="GO" id="GO:0009061">
    <property type="term" value="P:anaerobic respiration"/>
    <property type="evidence" value="ECO:0007669"/>
    <property type="project" value="TreeGrafter"/>
</dbReference>
<dbReference type="GO" id="GO:0005886">
    <property type="term" value="C:plasma membrane"/>
    <property type="evidence" value="ECO:0007669"/>
    <property type="project" value="TreeGrafter"/>
</dbReference>
<name>X1TB31_9ZZZZ</name>
<feature type="domain" description="FAD-dependent oxidoreductase 2 FAD-binding" evidence="3">
    <location>
        <begin position="5"/>
        <end position="159"/>
    </location>
</feature>
<gene>
    <name evidence="4" type="ORF">S12H4_16273</name>
</gene>
<evidence type="ECO:0000256" key="2">
    <source>
        <dbReference type="ARBA" id="ARBA00023002"/>
    </source>
</evidence>
<evidence type="ECO:0000259" key="3">
    <source>
        <dbReference type="Pfam" id="PF00890"/>
    </source>
</evidence>
<dbReference type="Gene3D" id="3.50.50.60">
    <property type="entry name" value="FAD/NAD(P)-binding domain"/>
    <property type="match status" value="1"/>
</dbReference>
<keyword evidence="1" id="KW-0285">Flavoprotein</keyword>
<dbReference type="PANTHER" id="PTHR11632:SF51">
    <property type="entry name" value="SUCCINATE DEHYDROGENASE [UBIQUINONE] FLAVOPROTEIN SUBUNIT, MITOCHONDRIAL"/>
    <property type="match status" value="1"/>
</dbReference>
<evidence type="ECO:0000313" key="4">
    <source>
        <dbReference type="EMBL" id="GAI77234.1"/>
    </source>
</evidence>
<reference evidence="4" key="1">
    <citation type="journal article" date="2014" name="Front. Microbiol.">
        <title>High frequency of phylogenetically diverse reductive dehalogenase-homologous genes in deep subseafloor sedimentary metagenomes.</title>
        <authorList>
            <person name="Kawai M."/>
            <person name="Futagami T."/>
            <person name="Toyoda A."/>
            <person name="Takaki Y."/>
            <person name="Nishi S."/>
            <person name="Hori S."/>
            <person name="Arai W."/>
            <person name="Tsubouchi T."/>
            <person name="Morono Y."/>
            <person name="Uchiyama I."/>
            <person name="Ito T."/>
            <person name="Fujiyama A."/>
            <person name="Inagaki F."/>
            <person name="Takami H."/>
        </authorList>
    </citation>
    <scope>NUCLEOTIDE SEQUENCE</scope>
    <source>
        <strain evidence="4">Expedition CK06-06</strain>
    </source>
</reference>
<organism evidence="4">
    <name type="scientific">marine sediment metagenome</name>
    <dbReference type="NCBI Taxonomy" id="412755"/>
    <lineage>
        <taxon>unclassified sequences</taxon>
        <taxon>metagenomes</taxon>
        <taxon>ecological metagenomes</taxon>
    </lineage>
</organism>
<dbReference type="PANTHER" id="PTHR11632">
    <property type="entry name" value="SUCCINATE DEHYDROGENASE 2 FLAVOPROTEIN SUBUNIT"/>
    <property type="match status" value="1"/>
</dbReference>
<sequence length="205" mass="22161">AEDIYRIGGEVSDYDLAEILARNSGEAFKYLDELGVPFVKKNGKVDQFLTDGSKYPRACYTGPYTANHIEEALVRKINTLDIQILENHLTAELLVSEDRKRVVGAIGLDMHDTGSGRNPSLFLTKAIILATGGAGQVFEGSVFPPELTGDGCAMGKYGRGRKSLCGKGLQTLIVAIGRSLPQRCFLHHHMYLQGLTGSLTSGNSS</sequence>
<comment type="caution">
    <text evidence="4">The sequence shown here is derived from an EMBL/GenBank/DDBJ whole genome shotgun (WGS) entry which is preliminary data.</text>
</comment>
<dbReference type="GO" id="GO:0050660">
    <property type="term" value="F:flavin adenine dinucleotide binding"/>
    <property type="evidence" value="ECO:0007669"/>
    <property type="project" value="TreeGrafter"/>
</dbReference>